<dbReference type="RefSeq" id="WP_101648283.1">
    <property type="nucleotide sequence ID" value="NZ_PGVE01000048.1"/>
</dbReference>
<gene>
    <name evidence="1" type="ORF">CVD27_12730</name>
</gene>
<dbReference type="OrthoDB" id="2990910at2"/>
<evidence type="ECO:0000313" key="1">
    <source>
        <dbReference type="EMBL" id="PLS04019.1"/>
    </source>
</evidence>
<keyword evidence="2" id="KW-1185">Reference proteome</keyword>
<sequence length="76" mass="8802">MPNIAYLQRKTKMSFKEIMGLPYTVYLSLLRENQIMDLKQTEEGRDYLAKVERLKVTTPDFGKLSNLSGFKKAGEK</sequence>
<accession>A0A2N5HER1</accession>
<dbReference type="EMBL" id="PGVE01000048">
    <property type="protein sequence ID" value="PLS04019.1"/>
    <property type="molecule type" value="Genomic_DNA"/>
</dbReference>
<protein>
    <submittedName>
        <fullName evidence="1">Uncharacterized protein</fullName>
    </submittedName>
</protein>
<dbReference type="AlphaFoldDB" id="A0A2N5HER1"/>
<comment type="caution">
    <text evidence="1">The sequence shown here is derived from an EMBL/GenBank/DDBJ whole genome shotgun (WGS) entry which is preliminary data.</text>
</comment>
<name>A0A2N5HER1_9BACI</name>
<reference evidence="1 2" key="1">
    <citation type="submission" date="2017-11" db="EMBL/GenBank/DDBJ databases">
        <title>Comparitive Functional Genomics of Dry Heat Resistant strains isolated from the Viking Spacecraft.</title>
        <authorList>
            <person name="Seuylemezian A."/>
            <person name="Cooper K."/>
            <person name="Vaishampayan P."/>
        </authorList>
    </citation>
    <scope>NUCLEOTIDE SEQUENCE [LARGE SCALE GENOMIC DNA]</scope>
    <source>
        <strain evidence="1 2">V32-6</strain>
    </source>
</reference>
<organism evidence="1 2">
    <name type="scientific">Neobacillus cucumis</name>
    <dbReference type="NCBI Taxonomy" id="1740721"/>
    <lineage>
        <taxon>Bacteria</taxon>
        <taxon>Bacillati</taxon>
        <taxon>Bacillota</taxon>
        <taxon>Bacilli</taxon>
        <taxon>Bacillales</taxon>
        <taxon>Bacillaceae</taxon>
        <taxon>Neobacillus</taxon>
    </lineage>
</organism>
<dbReference type="Proteomes" id="UP000234950">
    <property type="component" value="Unassembled WGS sequence"/>
</dbReference>
<evidence type="ECO:0000313" key="2">
    <source>
        <dbReference type="Proteomes" id="UP000234950"/>
    </source>
</evidence>
<proteinExistence type="predicted"/>